<reference evidence="1 2" key="1">
    <citation type="journal article" date="2013" name="Environ. Microbiol.">
        <title>Complete genome, catabolic sub-proteomes and key-metabolites of Desulfobacula toluolica Tol2, a marine, aromatic compound-degrading, sulfate-reducing bacterium.</title>
        <authorList>
            <person name="Wohlbrand L."/>
            <person name="Jacob J.H."/>
            <person name="Kube M."/>
            <person name="Mussmann M."/>
            <person name="Jarling R."/>
            <person name="Beck A."/>
            <person name="Amann R."/>
            <person name="Wilkes H."/>
            <person name="Reinhardt R."/>
            <person name="Rabus R."/>
        </authorList>
    </citation>
    <scope>NUCLEOTIDE SEQUENCE [LARGE SCALE GENOMIC DNA]</scope>
    <source>
        <strain evidence="2">DSM 7467 / Tol2</strain>
    </source>
</reference>
<dbReference type="RefSeq" id="WP_014958033.1">
    <property type="nucleotide sequence ID" value="NC_018645.1"/>
</dbReference>
<dbReference type="KEGG" id="dto:TOL2_C25680"/>
<name>K0NPF6_DESTT</name>
<gene>
    <name evidence="1" type="ordered locus">TOL2_C25680</name>
</gene>
<accession>K0NPF6</accession>
<dbReference type="OrthoDB" id="5422779at2"/>
<keyword evidence="2" id="KW-1185">Reference proteome</keyword>
<dbReference type="STRING" id="651182.TOL2_C25680"/>
<evidence type="ECO:0000313" key="1">
    <source>
        <dbReference type="EMBL" id="CCK80727.1"/>
    </source>
</evidence>
<protein>
    <submittedName>
        <fullName evidence="1">Uncharacterized protein</fullName>
    </submittedName>
</protein>
<proteinExistence type="predicted"/>
<dbReference type="Proteomes" id="UP000007347">
    <property type="component" value="Chromosome"/>
</dbReference>
<dbReference type="HOGENOM" id="CLU_868002_0_0_7"/>
<dbReference type="AlphaFoldDB" id="K0NPF6"/>
<sequence length="320" mass="36073">MMNQIKINGIRLNKNYLQVTQEEFDRHYTSGMLLYQALQSKSINLVFMALNTLGDRSFISGAIASRHLKNVLNQDGNWACKRDICTLSIYPHHYRFRLLGGLLSLLGQQKISFWHMVSSKAMLTFVVDQQNCDAFIELLSSNFDLPKSHVPFEQEENDELTKFLKKKYPETRATYVEEKIKTYGITLETDLTLNAYRFSFDQLAGFGRELQSIDDSENSEDKFFHTCAHLISPENICLFLLTGKSPGFTEGQTCPAELLSFHGPHFGDRHSIISRALNCLSKKSIPVLQAACTGSSIGIILAQGKGEAAKQALTDVFENP</sequence>
<dbReference type="EMBL" id="FO203503">
    <property type="protein sequence ID" value="CCK80727.1"/>
    <property type="molecule type" value="Genomic_DNA"/>
</dbReference>
<organism evidence="1 2">
    <name type="scientific">Desulfobacula toluolica (strain DSM 7467 / Tol2)</name>
    <dbReference type="NCBI Taxonomy" id="651182"/>
    <lineage>
        <taxon>Bacteria</taxon>
        <taxon>Pseudomonadati</taxon>
        <taxon>Thermodesulfobacteriota</taxon>
        <taxon>Desulfobacteria</taxon>
        <taxon>Desulfobacterales</taxon>
        <taxon>Desulfobacteraceae</taxon>
        <taxon>Desulfobacula</taxon>
    </lineage>
</organism>
<evidence type="ECO:0000313" key="2">
    <source>
        <dbReference type="Proteomes" id="UP000007347"/>
    </source>
</evidence>